<reference evidence="2 3" key="1">
    <citation type="submission" date="2023-10" db="EMBL/GenBank/DDBJ databases">
        <title>Marimonas sp. nov. isolated from tidal mud flat.</title>
        <authorList>
            <person name="Jaincy N.J."/>
            <person name="Srinivasan S."/>
            <person name="Lee S.-S."/>
        </authorList>
    </citation>
    <scope>NUCLEOTIDE SEQUENCE [LARGE SCALE GENOMIC DNA]</scope>
    <source>
        <strain evidence="2 3">MJ-SS3</strain>
    </source>
</reference>
<dbReference type="Pfam" id="PF00534">
    <property type="entry name" value="Glycos_transf_1"/>
    <property type="match status" value="1"/>
</dbReference>
<dbReference type="EC" id="2.4.-.-" evidence="2"/>
<dbReference type="InterPro" id="IPR001296">
    <property type="entry name" value="Glyco_trans_1"/>
</dbReference>
<dbReference type="Proteomes" id="UP001268651">
    <property type="component" value="Unassembled WGS sequence"/>
</dbReference>
<organism evidence="2 3">
    <name type="scientific">Gilvirhabdus luticola</name>
    <dbReference type="NCBI Taxonomy" id="3079858"/>
    <lineage>
        <taxon>Bacteria</taxon>
        <taxon>Pseudomonadati</taxon>
        <taxon>Bacteroidota</taxon>
        <taxon>Flavobacteriia</taxon>
        <taxon>Flavobacteriales</taxon>
        <taxon>Flavobacteriaceae</taxon>
        <taxon>Gilvirhabdus</taxon>
    </lineage>
</organism>
<dbReference type="EMBL" id="JAWHTF010000002">
    <property type="protein sequence ID" value="MDU8885467.1"/>
    <property type="molecule type" value="Genomic_DNA"/>
</dbReference>
<protein>
    <submittedName>
        <fullName evidence="2">Glycosyltransferase family 4 protein</fullName>
        <ecNumber evidence="2">2.4.-.-</ecNumber>
    </submittedName>
</protein>
<dbReference type="PANTHER" id="PTHR12526">
    <property type="entry name" value="GLYCOSYLTRANSFERASE"/>
    <property type="match status" value="1"/>
</dbReference>
<dbReference type="Gene3D" id="3.40.50.2000">
    <property type="entry name" value="Glycogen Phosphorylase B"/>
    <property type="match status" value="2"/>
</dbReference>
<evidence type="ECO:0000313" key="2">
    <source>
        <dbReference type="EMBL" id="MDU8885467.1"/>
    </source>
</evidence>
<feature type="domain" description="Glycosyl transferase family 1" evidence="1">
    <location>
        <begin position="214"/>
        <end position="375"/>
    </location>
</feature>
<dbReference type="SUPFAM" id="SSF53756">
    <property type="entry name" value="UDP-Glycosyltransferase/glycogen phosphorylase"/>
    <property type="match status" value="1"/>
</dbReference>
<dbReference type="RefSeq" id="WP_316661347.1">
    <property type="nucleotide sequence ID" value="NZ_JAWHTF010000002.1"/>
</dbReference>
<gene>
    <name evidence="2" type="ORF">RXV94_04785</name>
</gene>
<proteinExistence type="predicted"/>
<keyword evidence="2" id="KW-0328">Glycosyltransferase</keyword>
<evidence type="ECO:0000313" key="3">
    <source>
        <dbReference type="Proteomes" id="UP001268651"/>
    </source>
</evidence>
<keyword evidence="2" id="KW-0808">Transferase</keyword>
<accession>A0ABU3U4Y5</accession>
<keyword evidence="3" id="KW-1185">Reference proteome</keyword>
<sequence>MAKGEKDIFKIAVFSGAIPSSMFIEAFIEELAKHHKILLFGVVDQVTKYYSKNIKILKTPKTHWSNLIVSLYRTLFLILKRPNDLLLLFQEISRYNRLYDKWIWYSKFLPIILYRPDIFHMQWTRDLEFYTFLKTRFHIPIVVSFRGAHVNYSPIVEPYIADIYKKTFPKVDAFHAVSEAIVIEAQQYGEIKDITRIIHSPIRSLFFENYQRFKKREEPIFKIGSVGRFHWIKGMKYAFDSCIILKDAGFSFEYSCITTNSINEEQLFQIQQLGLNDHIKIKEALAQTDLIEEMKTFDLLLLTSLEEGIANVVLEAMALGIPVISTDCGGMCEVVKPRDTGWLVPVRDPQAIANAIIEVSETSESEMQRITQNAHNFVKTHFNSEDSIKQFLILYELVAST</sequence>
<dbReference type="CDD" id="cd03801">
    <property type="entry name" value="GT4_PimA-like"/>
    <property type="match status" value="1"/>
</dbReference>
<dbReference type="GO" id="GO:0016757">
    <property type="term" value="F:glycosyltransferase activity"/>
    <property type="evidence" value="ECO:0007669"/>
    <property type="project" value="UniProtKB-KW"/>
</dbReference>
<name>A0ABU3U4Y5_9FLAO</name>
<comment type="caution">
    <text evidence="2">The sequence shown here is derived from an EMBL/GenBank/DDBJ whole genome shotgun (WGS) entry which is preliminary data.</text>
</comment>
<evidence type="ECO:0000259" key="1">
    <source>
        <dbReference type="Pfam" id="PF00534"/>
    </source>
</evidence>
<dbReference type="PANTHER" id="PTHR12526:SF630">
    <property type="entry name" value="GLYCOSYLTRANSFERASE"/>
    <property type="match status" value="1"/>
</dbReference>